<reference evidence="9 10" key="1">
    <citation type="submission" date="2014-12" db="EMBL/GenBank/DDBJ databases">
        <authorList>
            <person name="Neuveglise Cecile"/>
        </authorList>
    </citation>
    <scope>NUCLEOTIDE SEQUENCE [LARGE SCALE GENOMIC DNA]</scope>
    <source>
        <strain evidence="9 10">CBS 12615</strain>
    </source>
</reference>
<dbReference type="OrthoDB" id="9439903at2759"/>
<proteinExistence type="predicted"/>
<gene>
    <name evidence="9" type="ORF">LALA0_S09e00782g</name>
</gene>
<evidence type="ECO:0000313" key="10">
    <source>
        <dbReference type="Proteomes" id="UP000054304"/>
    </source>
</evidence>
<dbReference type="SUPFAM" id="SSF57667">
    <property type="entry name" value="beta-beta-alpha zinc fingers"/>
    <property type="match status" value="1"/>
</dbReference>
<evidence type="ECO:0000256" key="7">
    <source>
        <dbReference type="SAM" id="MobiDB-lite"/>
    </source>
</evidence>
<evidence type="ECO:0000259" key="8">
    <source>
        <dbReference type="PROSITE" id="PS50157"/>
    </source>
</evidence>
<dbReference type="GO" id="GO:0005737">
    <property type="term" value="C:cytoplasm"/>
    <property type="evidence" value="ECO:0007669"/>
    <property type="project" value="EnsemblFungi"/>
</dbReference>
<keyword evidence="10" id="KW-1185">Reference proteome</keyword>
<keyword evidence="2" id="KW-0479">Metal-binding</keyword>
<dbReference type="GO" id="GO:0008270">
    <property type="term" value="F:zinc ion binding"/>
    <property type="evidence" value="ECO:0007669"/>
    <property type="project" value="UniProtKB-KW"/>
</dbReference>
<dbReference type="AlphaFoldDB" id="A0A0C7MUZ7"/>
<comment type="subcellular location">
    <subcellularLocation>
        <location evidence="1">Nucleus</location>
    </subcellularLocation>
</comment>
<dbReference type="InterPro" id="IPR036236">
    <property type="entry name" value="Znf_C2H2_sf"/>
</dbReference>
<keyword evidence="5" id="KW-0539">Nucleus</keyword>
<protein>
    <submittedName>
        <fullName evidence="9">LALA0S09e00782g1_1</fullName>
    </submittedName>
</protein>
<feature type="compositionally biased region" description="Polar residues" evidence="7">
    <location>
        <begin position="136"/>
        <end position="145"/>
    </location>
</feature>
<sequence>MPLASLLYLTPLRILKSVAGKIEWVLKNLVNFLVATDIRKDITNKDTRKEKEANADGFKSKPKAVGAARALFPAVNNVDDSLDGTTGPVPCSLDLSRLQKPLSMVKTSDGHFEWRLTEGSMGLDETEHAMCEESVSPGSSTTTPKSMEADKGPVASSESRRFVCHLCHAEFHMRGYLTRHLKKHAVEKAYRCPFYNSTLPKEQRCHRHGGFSRRDTFKTHLRSRHFIFPKGVKSKDRPKSFGVCAHCNAFFENTEDWITNHVESGECKGLPEGFKVTEKAARKSGKLKKIITADGKSRFISTSQTLVDQKLTDHKTCAESGEVCTDESGTPENMGSVQSVTSTSNERKLNLRYEDMIWDAAVPFGKSKNPDTKSPGFSTGSSPAVAGHQLSAASSYALNFFTPPKSTPLDEGYLSVDPSPTDDAGLETVKSASSASSRVSFSETQEKASGMQVNPRDDNADAYFQFPLDFDQCPMSFTISEPQQKGFKYVDSVDIQTSRLCDSLDKQMEASALNDKNLRENQQYLNLYNHTFNSHL</sequence>
<dbReference type="Gene3D" id="3.30.160.60">
    <property type="entry name" value="Classic Zinc Finger"/>
    <property type="match status" value="1"/>
</dbReference>
<accession>A0A0C7MUZ7</accession>
<dbReference type="GeneID" id="34687229"/>
<dbReference type="PANTHER" id="PTHR24396">
    <property type="entry name" value="ZINC FINGER PROTEIN"/>
    <property type="match status" value="1"/>
</dbReference>
<dbReference type="GO" id="GO:0000978">
    <property type="term" value="F:RNA polymerase II cis-regulatory region sequence-specific DNA binding"/>
    <property type="evidence" value="ECO:0007669"/>
    <property type="project" value="EnsemblFungi"/>
</dbReference>
<dbReference type="GO" id="GO:0005634">
    <property type="term" value="C:nucleus"/>
    <property type="evidence" value="ECO:0007669"/>
    <property type="project" value="UniProtKB-SubCell"/>
</dbReference>
<dbReference type="PANTHER" id="PTHR24396:SF19">
    <property type="entry name" value="FI01119P"/>
    <property type="match status" value="1"/>
</dbReference>
<evidence type="ECO:0000256" key="5">
    <source>
        <dbReference type="ARBA" id="ARBA00023242"/>
    </source>
</evidence>
<dbReference type="PROSITE" id="PS00028">
    <property type="entry name" value="ZINC_FINGER_C2H2_1"/>
    <property type="match status" value="1"/>
</dbReference>
<dbReference type="Proteomes" id="UP000054304">
    <property type="component" value="Unassembled WGS sequence"/>
</dbReference>
<dbReference type="GO" id="GO:0005886">
    <property type="term" value="C:plasma membrane"/>
    <property type="evidence" value="ECO:0007669"/>
    <property type="project" value="EnsemblFungi"/>
</dbReference>
<dbReference type="EMBL" id="LN736368">
    <property type="protein sequence ID" value="CEP63711.1"/>
    <property type="molecule type" value="Genomic_DNA"/>
</dbReference>
<evidence type="ECO:0000256" key="2">
    <source>
        <dbReference type="ARBA" id="ARBA00022723"/>
    </source>
</evidence>
<feature type="region of interest" description="Disordered" evidence="7">
    <location>
        <begin position="322"/>
        <end position="343"/>
    </location>
</feature>
<dbReference type="HOGENOM" id="CLU_025391_0_0_1"/>
<evidence type="ECO:0000256" key="1">
    <source>
        <dbReference type="ARBA" id="ARBA00004123"/>
    </source>
</evidence>
<dbReference type="GO" id="GO:0001228">
    <property type="term" value="F:DNA-binding transcription activator activity, RNA polymerase II-specific"/>
    <property type="evidence" value="ECO:0007669"/>
    <property type="project" value="EnsemblFungi"/>
</dbReference>
<dbReference type="InterPro" id="IPR051643">
    <property type="entry name" value="Transcr_Reg_ZincFinger"/>
</dbReference>
<organism evidence="9 10">
    <name type="scientific">Lachancea lanzarotensis</name>
    <dbReference type="NCBI Taxonomy" id="1245769"/>
    <lineage>
        <taxon>Eukaryota</taxon>
        <taxon>Fungi</taxon>
        <taxon>Dikarya</taxon>
        <taxon>Ascomycota</taxon>
        <taxon>Saccharomycotina</taxon>
        <taxon>Saccharomycetes</taxon>
        <taxon>Saccharomycetales</taxon>
        <taxon>Saccharomycetaceae</taxon>
        <taxon>Lachancea</taxon>
    </lineage>
</organism>
<feature type="compositionally biased region" description="Polar residues" evidence="7">
    <location>
        <begin position="327"/>
        <end position="343"/>
    </location>
</feature>
<evidence type="ECO:0000256" key="6">
    <source>
        <dbReference type="PROSITE-ProRule" id="PRU00042"/>
    </source>
</evidence>
<feature type="domain" description="C2H2-type" evidence="8">
    <location>
        <begin position="162"/>
        <end position="189"/>
    </location>
</feature>
<keyword evidence="3 6" id="KW-0863">Zinc-finger</keyword>
<name>A0A0C7MUZ7_9SACH</name>
<dbReference type="PROSITE" id="PS50157">
    <property type="entry name" value="ZINC_FINGER_C2H2_2"/>
    <property type="match status" value="1"/>
</dbReference>
<keyword evidence="4" id="KW-0862">Zinc</keyword>
<evidence type="ECO:0000256" key="3">
    <source>
        <dbReference type="ARBA" id="ARBA00022771"/>
    </source>
</evidence>
<dbReference type="RefSeq" id="XP_022629923.1">
    <property type="nucleotide sequence ID" value="XM_022770598.1"/>
</dbReference>
<evidence type="ECO:0000313" key="9">
    <source>
        <dbReference type="EMBL" id="CEP63711.1"/>
    </source>
</evidence>
<feature type="region of interest" description="Disordered" evidence="7">
    <location>
        <begin position="130"/>
        <end position="152"/>
    </location>
</feature>
<dbReference type="STRING" id="1245769.A0A0C7MUZ7"/>
<evidence type="ECO:0000256" key="4">
    <source>
        <dbReference type="ARBA" id="ARBA00022833"/>
    </source>
</evidence>
<feature type="region of interest" description="Disordered" evidence="7">
    <location>
        <begin position="435"/>
        <end position="456"/>
    </location>
</feature>
<dbReference type="InterPro" id="IPR013087">
    <property type="entry name" value="Znf_C2H2_type"/>
</dbReference>